<dbReference type="GO" id="GO:0016020">
    <property type="term" value="C:membrane"/>
    <property type="evidence" value="ECO:0007669"/>
    <property type="project" value="UniProtKB-SubCell"/>
</dbReference>
<keyword evidence="3" id="KW-0813">Transport</keyword>
<organism evidence="11 12">
    <name type="scientific">Perkinsus olseni</name>
    <name type="common">Perkinsus atlanticus</name>
    <dbReference type="NCBI Taxonomy" id="32597"/>
    <lineage>
        <taxon>Eukaryota</taxon>
        <taxon>Sar</taxon>
        <taxon>Alveolata</taxon>
        <taxon>Perkinsozoa</taxon>
        <taxon>Perkinsea</taxon>
        <taxon>Perkinsida</taxon>
        <taxon>Perkinsidae</taxon>
        <taxon>Perkinsus</taxon>
    </lineage>
</organism>
<reference evidence="11 12" key="1">
    <citation type="submission" date="2020-04" db="EMBL/GenBank/DDBJ databases">
        <title>Perkinsus olseni comparative genomics.</title>
        <authorList>
            <person name="Bogema D.R."/>
        </authorList>
    </citation>
    <scope>NUCLEOTIDE SEQUENCE [LARGE SCALE GENOMIC DNA]</scope>
    <source>
        <strain evidence="11">ATCC PRA-179</strain>
    </source>
</reference>
<keyword evidence="7 9" id="KW-1133">Transmembrane helix</keyword>
<dbReference type="Pfam" id="PF12698">
    <property type="entry name" value="ABC2_membrane_3"/>
    <property type="match status" value="2"/>
</dbReference>
<evidence type="ECO:0000256" key="9">
    <source>
        <dbReference type="SAM" id="Phobius"/>
    </source>
</evidence>
<proteinExistence type="inferred from homology"/>
<evidence type="ECO:0000256" key="6">
    <source>
        <dbReference type="ARBA" id="ARBA00022840"/>
    </source>
</evidence>
<evidence type="ECO:0000313" key="11">
    <source>
        <dbReference type="EMBL" id="KAF4670225.1"/>
    </source>
</evidence>
<protein>
    <submittedName>
        <fullName evidence="11">(ABC) transporter</fullName>
    </submittedName>
</protein>
<dbReference type="InterPro" id="IPR003593">
    <property type="entry name" value="AAA+_ATPase"/>
</dbReference>
<feature type="transmembrane region" description="Helical" evidence="9">
    <location>
        <begin position="1196"/>
        <end position="1215"/>
    </location>
</feature>
<dbReference type="Pfam" id="PF00005">
    <property type="entry name" value="ABC_tran"/>
    <property type="match status" value="2"/>
</dbReference>
<feature type="transmembrane region" description="Helical" evidence="9">
    <location>
        <begin position="929"/>
        <end position="952"/>
    </location>
</feature>
<keyword evidence="4 9" id="KW-0812">Transmembrane</keyword>
<evidence type="ECO:0000256" key="3">
    <source>
        <dbReference type="ARBA" id="ARBA00022448"/>
    </source>
</evidence>
<dbReference type="OrthoDB" id="311765at2759"/>
<evidence type="ECO:0000256" key="2">
    <source>
        <dbReference type="ARBA" id="ARBA00008869"/>
    </source>
</evidence>
<comment type="similarity">
    <text evidence="2">Belongs to the ABC transporter superfamily. ABCA family.</text>
</comment>
<feature type="transmembrane region" description="Helical" evidence="9">
    <location>
        <begin position="433"/>
        <end position="451"/>
    </location>
</feature>
<dbReference type="InterPro" id="IPR003439">
    <property type="entry name" value="ABC_transporter-like_ATP-bd"/>
</dbReference>
<feature type="transmembrane region" description="Helical" evidence="9">
    <location>
        <begin position="408"/>
        <end position="426"/>
    </location>
</feature>
<gene>
    <name evidence="11" type="primary">ABCA12</name>
    <name evidence="11" type="ORF">FOZ61_001243</name>
</gene>
<dbReference type="PROSITE" id="PS50893">
    <property type="entry name" value="ABC_TRANSPORTER_2"/>
    <property type="match status" value="2"/>
</dbReference>
<dbReference type="GO" id="GO:0016887">
    <property type="term" value="F:ATP hydrolysis activity"/>
    <property type="evidence" value="ECO:0007669"/>
    <property type="project" value="InterPro"/>
</dbReference>
<evidence type="ECO:0000313" key="12">
    <source>
        <dbReference type="Proteomes" id="UP000570595"/>
    </source>
</evidence>
<evidence type="ECO:0000256" key="4">
    <source>
        <dbReference type="ARBA" id="ARBA00022692"/>
    </source>
</evidence>
<feature type="domain" description="ABC transporter" evidence="10">
    <location>
        <begin position="1395"/>
        <end position="1633"/>
    </location>
</feature>
<dbReference type="InterPro" id="IPR013525">
    <property type="entry name" value="ABC2_TM"/>
</dbReference>
<feature type="transmembrane region" description="Helical" evidence="9">
    <location>
        <begin position="1227"/>
        <end position="1250"/>
    </location>
</feature>
<feature type="transmembrane region" description="Helical" evidence="9">
    <location>
        <begin position="1110"/>
        <end position="1135"/>
    </location>
</feature>
<dbReference type="FunFam" id="3.40.50.300:FF:002275">
    <property type="entry name" value="ATP-binding cassette, subfamily A (ABC1), member 16"/>
    <property type="match status" value="1"/>
</dbReference>
<feature type="transmembrane region" description="Helical" evidence="9">
    <location>
        <begin position="471"/>
        <end position="493"/>
    </location>
</feature>
<dbReference type="GO" id="GO:0140359">
    <property type="term" value="F:ABC-type transporter activity"/>
    <property type="evidence" value="ECO:0007669"/>
    <property type="project" value="InterPro"/>
</dbReference>
<evidence type="ECO:0000256" key="5">
    <source>
        <dbReference type="ARBA" id="ARBA00022741"/>
    </source>
</evidence>
<sequence>MAAATTAGSESSPTKGLLRKQIFALSKKNFILSRRSKITVCCEILLPLFVAVVCFVVAPLVNPSSRDLETFPDADYPYTSWGGQRNGSLFYASGLRKAYDDYPQLEALTPYEDFFNKSNSVTVLLTCACQTLAIGPAGTRQAENFATYLNDNFESIFKGFNLPQCDGFPTITVSTSIDDPREYVRRSDYGSIGVPELCGYMDVFNPFELLIMSNATIGDSGRFKAISVDYSEYNRFWYGENGDIQHGDPDDNGLVYYEALNFPAFMGAWMDYQRGDNRPIAGVYPMPYSSYQTRSSGSDLILLGNVLGPFLYTFSAFSVARKLISERKGRLREGMRIMGLYDLPYNLSWYLWYVSFYLVFSFVVAALSLVILPIVSALWLFLLSLLYFFASMSFAFAVSTLFENPNSGSTLTAVIYYVLAITVSVIERETSKWAISLLPQCAFTLIVQNLGQQLYLGKETPSATLAYRDFTLVQGLVMLIVDFILWTLLYLYLDQVVPHEYRATRKFYFLFTRSFWREIAGKDDDESQSRGLTTDTVPSEVSSVTMDEGIEKPKGELQGKLERDGQVVRIRDLKVEFGNFRAVDGLDLTMYRDELFVLLGHNGAGKSTTINVLSGMLRPKSGAVSIFNKEVPAEMPAIRRSMGICPQNNVLWDDLTVSEHFELFANIRGLPTDKFAMEFATEIELGHKFGARVKTLSGGMKRKLSVGLAFVGDSKLVILDEPSSGMDPSARRRMWDFLRSKREGRILCITTHYMDEADVLADRVGIMENGKLMAYGTTSFLKQQFGTGYTLSIAKKDSTVPDGLLIDVVQKSIDDPSSVRVRSSAGQELSLQIPFENAPQLPFIFEGLEEVKAQQDISSYGISVTTMEDVFLNVARRSHGDDEQMSRLKSRTYTTEEREGMYDLSVKPNSMQQFFGLMARRLTYSRRNWGGTLAVLLIPFLVILVLMGLQYLGVTVFDARRLGLRWGDSTPYDVYQQDHIIGRWDLSDPEVVRVQRGSEDLPDISAATPLTPDEFTACNQWQPYKMIPSEDPPMNLNLCAGILRFSASLLGEDTAWFEVTALGVTSRSVFADMTALHMTPFALAGDESPGVINYPFPHTAYQNSKSRSNLVLTLAVGGYFAIALTVVAGSLLSYIMMEKTRGIKEQFYVSGCGLLTYWVSSWTFDFVITFIAICPTWIPLVIFDIEAYLEPSNMGAVWTLLIGFCFAMPPFNYLVSLLSRTNTIATYIQVGSGVGCGLIGSFVVAILYYGVVAPGIGLALMWIFRVVPTFPVAQALTSIFFTDLGFLNDPSGERVESNPFDSQILNTCSEVQLEGIDDKTFDTCLAVAGDDVIMLFLFGVIYFGLTILIDYKMNDDKWDPNRDLPVPPEKRGVEDERVIAEKERVSKLDPTTQMIYFKDLKKVYNPGKKNDVWAVRGINYALADGGVFGLLGVNGAGKTTTFRMLCGLIRPSAGHINLVGQPLLGNIYEVRKNIGYCPQDSPLLEGLTTEEHLLLYGRIRGVSSTVLKDHISELLKILQLERYVDKMATRLSGGNQRKLCVGIALVGHPSLVFLDEPTTGVDPDARRRIWDVIHKIAHGRLKSSAVVLTTHSMEEADALCETMVIQVDGQFRCIGSSQQIKTDYGQGFKLWISFTELSPASSAELLQNFSVLEDALKSDRYGRLTLTDEELRASLGALGITEPRVVQSIVNTGTLNENDNTRIFTASALAAAVTGGALHTRVLQWLHSVISPECESLGEIGEFSLPRTINLGQVFSKLSDSKVKEELCFNDFQLSQTTLEQIFNRFAQGDPSIM</sequence>
<name>A0A7J6MF91_PEROL</name>
<dbReference type="GO" id="GO:0005319">
    <property type="term" value="F:lipid transporter activity"/>
    <property type="evidence" value="ECO:0007669"/>
    <property type="project" value="TreeGrafter"/>
</dbReference>
<dbReference type="InterPro" id="IPR027417">
    <property type="entry name" value="P-loop_NTPase"/>
</dbReference>
<evidence type="ECO:0000256" key="1">
    <source>
        <dbReference type="ARBA" id="ARBA00004141"/>
    </source>
</evidence>
<dbReference type="FunFam" id="3.40.50.300:FF:000335">
    <property type="entry name" value="ATP binding cassette subfamily A member 5"/>
    <property type="match status" value="1"/>
</dbReference>
<feature type="transmembrane region" description="Helical" evidence="9">
    <location>
        <begin position="1332"/>
        <end position="1351"/>
    </location>
</feature>
<feature type="transmembrane region" description="Helical" evidence="9">
    <location>
        <begin position="350"/>
        <end position="372"/>
    </location>
</feature>
<dbReference type="EMBL" id="JABAHT010000013">
    <property type="protein sequence ID" value="KAF4670225.1"/>
    <property type="molecule type" value="Genomic_DNA"/>
</dbReference>
<dbReference type="Gene3D" id="3.40.50.300">
    <property type="entry name" value="P-loop containing nucleotide triphosphate hydrolases"/>
    <property type="match status" value="2"/>
</dbReference>
<evidence type="ECO:0000256" key="8">
    <source>
        <dbReference type="ARBA" id="ARBA00023136"/>
    </source>
</evidence>
<evidence type="ECO:0000256" key="7">
    <source>
        <dbReference type="ARBA" id="ARBA00022989"/>
    </source>
</evidence>
<comment type="caution">
    <text evidence="11">The sequence shown here is derived from an EMBL/GenBank/DDBJ whole genome shotgun (WGS) entry which is preliminary data.</text>
</comment>
<keyword evidence="8 9" id="KW-0472">Membrane</keyword>
<feature type="transmembrane region" description="Helical" evidence="9">
    <location>
        <begin position="379"/>
        <end position="402"/>
    </location>
</feature>
<comment type="subcellular location">
    <subcellularLocation>
        <location evidence="1">Membrane</location>
        <topology evidence="1">Multi-pass membrane protein</topology>
    </subcellularLocation>
</comment>
<dbReference type="InterPro" id="IPR017871">
    <property type="entry name" value="ABC_transporter-like_CS"/>
</dbReference>
<dbReference type="PANTHER" id="PTHR19229">
    <property type="entry name" value="ATP-BINDING CASSETTE TRANSPORTER SUBFAMILY A ABCA"/>
    <property type="match status" value="1"/>
</dbReference>
<dbReference type="PROSITE" id="PS00211">
    <property type="entry name" value="ABC_TRANSPORTER_1"/>
    <property type="match status" value="2"/>
</dbReference>
<dbReference type="SMART" id="SM00382">
    <property type="entry name" value="AAA"/>
    <property type="match status" value="2"/>
</dbReference>
<feature type="domain" description="ABC transporter" evidence="10">
    <location>
        <begin position="568"/>
        <end position="794"/>
    </location>
</feature>
<feature type="transmembrane region" description="Helical" evidence="9">
    <location>
        <begin position="44"/>
        <end position="61"/>
    </location>
</feature>
<keyword evidence="5" id="KW-0547">Nucleotide-binding</keyword>
<dbReference type="GO" id="GO:0005524">
    <property type="term" value="F:ATP binding"/>
    <property type="evidence" value="ECO:0007669"/>
    <property type="project" value="UniProtKB-KW"/>
</dbReference>
<accession>A0A7J6MF91</accession>
<dbReference type="CDD" id="cd03263">
    <property type="entry name" value="ABC_subfamily_A"/>
    <property type="match status" value="2"/>
</dbReference>
<dbReference type="Proteomes" id="UP000570595">
    <property type="component" value="Unassembled WGS sequence"/>
</dbReference>
<evidence type="ECO:0000259" key="10">
    <source>
        <dbReference type="PROSITE" id="PS50893"/>
    </source>
</evidence>
<dbReference type="SUPFAM" id="SSF52540">
    <property type="entry name" value="P-loop containing nucleoside triphosphate hydrolases"/>
    <property type="match status" value="2"/>
</dbReference>
<keyword evidence="6" id="KW-0067">ATP-binding</keyword>
<dbReference type="InterPro" id="IPR026082">
    <property type="entry name" value="ABCA"/>
</dbReference>